<evidence type="ECO:0000256" key="10">
    <source>
        <dbReference type="SAM" id="SignalP"/>
    </source>
</evidence>
<dbReference type="Proteomes" id="UP000275385">
    <property type="component" value="Unassembled WGS sequence"/>
</dbReference>
<dbReference type="EMBL" id="QVQW01000086">
    <property type="protein sequence ID" value="RKU40953.1"/>
    <property type="molecule type" value="Genomic_DNA"/>
</dbReference>
<comment type="similarity">
    <text evidence="2 9">Belongs to the glycosyl hydrolase 28 family.</text>
</comment>
<keyword evidence="8" id="KW-0961">Cell wall biogenesis/degradation</keyword>
<organism evidence="11 12">
    <name type="scientific">Coniochaeta pulveracea</name>
    <dbReference type="NCBI Taxonomy" id="177199"/>
    <lineage>
        <taxon>Eukaryota</taxon>
        <taxon>Fungi</taxon>
        <taxon>Dikarya</taxon>
        <taxon>Ascomycota</taxon>
        <taxon>Pezizomycotina</taxon>
        <taxon>Sordariomycetes</taxon>
        <taxon>Sordariomycetidae</taxon>
        <taxon>Coniochaetales</taxon>
        <taxon>Coniochaetaceae</taxon>
        <taxon>Coniochaeta</taxon>
    </lineage>
</organism>
<evidence type="ECO:0000256" key="9">
    <source>
        <dbReference type="RuleBase" id="RU361169"/>
    </source>
</evidence>
<keyword evidence="12" id="KW-1185">Reference proteome</keyword>
<comment type="subcellular location">
    <subcellularLocation>
        <location evidence="1">Secreted</location>
    </subcellularLocation>
</comment>
<evidence type="ECO:0000256" key="2">
    <source>
        <dbReference type="ARBA" id="ARBA00008834"/>
    </source>
</evidence>
<dbReference type="Pfam" id="PF00295">
    <property type="entry name" value="Glyco_hydro_28"/>
    <property type="match status" value="1"/>
</dbReference>
<dbReference type="OrthoDB" id="187139at2759"/>
<dbReference type="GO" id="GO:0005975">
    <property type="term" value="P:carbohydrate metabolic process"/>
    <property type="evidence" value="ECO:0007669"/>
    <property type="project" value="InterPro"/>
</dbReference>
<name>A0A420XZ54_9PEZI</name>
<comment type="caution">
    <text evidence="11">The sequence shown here is derived from an EMBL/GenBank/DDBJ whole genome shotgun (WGS) entry which is preliminary data.</text>
</comment>
<gene>
    <name evidence="11" type="ORF">DL546_002400</name>
</gene>
<protein>
    <recommendedName>
        <fullName evidence="13">Pectate lyase superfamily protein domain-containing protein</fullName>
    </recommendedName>
</protein>
<evidence type="ECO:0000256" key="8">
    <source>
        <dbReference type="ARBA" id="ARBA00023316"/>
    </source>
</evidence>
<evidence type="ECO:0000256" key="4">
    <source>
        <dbReference type="ARBA" id="ARBA00022729"/>
    </source>
</evidence>
<dbReference type="InterPro" id="IPR011050">
    <property type="entry name" value="Pectin_lyase_fold/virulence"/>
</dbReference>
<evidence type="ECO:0000256" key="1">
    <source>
        <dbReference type="ARBA" id="ARBA00004613"/>
    </source>
</evidence>
<feature type="signal peptide" evidence="10">
    <location>
        <begin position="1"/>
        <end position="18"/>
    </location>
</feature>
<dbReference type="AlphaFoldDB" id="A0A420XZ54"/>
<keyword evidence="5 9" id="KW-0378">Hydrolase</keyword>
<evidence type="ECO:0000313" key="11">
    <source>
        <dbReference type="EMBL" id="RKU40953.1"/>
    </source>
</evidence>
<dbReference type="InterPro" id="IPR012334">
    <property type="entry name" value="Pectin_lyas_fold"/>
</dbReference>
<dbReference type="GO" id="GO:0005576">
    <property type="term" value="C:extracellular region"/>
    <property type="evidence" value="ECO:0007669"/>
    <property type="project" value="UniProtKB-SubCell"/>
</dbReference>
<dbReference type="GO" id="GO:0004650">
    <property type="term" value="F:polygalacturonase activity"/>
    <property type="evidence" value="ECO:0007669"/>
    <property type="project" value="InterPro"/>
</dbReference>
<dbReference type="InterPro" id="IPR000743">
    <property type="entry name" value="Glyco_hydro_28"/>
</dbReference>
<accession>A0A420XZ54</accession>
<feature type="chain" id="PRO_5019391685" description="Pectate lyase superfamily protein domain-containing protein" evidence="10">
    <location>
        <begin position="19"/>
        <end position="489"/>
    </location>
</feature>
<reference evidence="11 12" key="1">
    <citation type="submission" date="2018-08" db="EMBL/GenBank/DDBJ databases">
        <title>Draft genome of the lignicolous fungus Coniochaeta pulveracea.</title>
        <authorList>
            <person name="Borstlap C.J."/>
            <person name="De Witt R.N."/>
            <person name="Botha A."/>
            <person name="Volschenk H."/>
        </authorList>
    </citation>
    <scope>NUCLEOTIDE SEQUENCE [LARGE SCALE GENOMIC DNA]</scope>
    <source>
        <strain evidence="11 12">CAB683</strain>
    </source>
</reference>
<dbReference type="GO" id="GO:0071555">
    <property type="term" value="P:cell wall organization"/>
    <property type="evidence" value="ECO:0007669"/>
    <property type="project" value="UniProtKB-KW"/>
</dbReference>
<evidence type="ECO:0000256" key="3">
    <source>
        <dbReference type="ARBA" id="ARBA00022525"/>
    </source>
</evidence>
<keyword evidence="3" id="KW-0964">Secreted</keyword>
<keyword evidence="6" id="KW-0325">Glycoprotein</keyword>
<evidence type="ECO:0008006" key="13">
    <source>
        <dbReference type="Google" id="ProtNLM"/>
    </source>
</evidence>
<evidence type="ECO:0000256" key="7">
    <source>
        <dbReference type="ARBA" id="ARBA00023295"/>
    </source>
</evidence>
<keyword evidence="7 9" id="KW-0326">Glycosidase</keyword>
<dbReference type="PANTHER" id="PTHR31736">
    <property type="match status" value="1"/>
</dbReference>
<sequence>MKFQASYLLLHLAGLSIAQLTGPVGPTTGLSHKTRECSVLDYGAINDNSTVIADALEATFSECVLNNPGSRLVVPEGEYLLNRSVVLSNGTNWAFQLEGLITLAYGGNYSVNRGLILQGFAGVQPLNNTINGEGDHLFLENGLVIVNAVDFEFYSSTGKGAFQGQGYIYRNSKNTVRPRLIRLISPVNASVHDLILVDSPKFHIVFDFAVNLEVYHLTIRGANLGSYDGVDVVGTNYWIHDIEVTNRDECVSVKSPSNHALVENLVCNQAGSGISIGSLNVSASIANIHARNISIIQGNNIAFIKTYPGGSGYVTNVTFENFRSKASLYGMNVNQYWQNTNTPDTGSVTLSNLIFRNFSGSVANGVQRPPLYLVANDLTFATNVTVEEFSVWTESNDHVVNKVSNVFGNGDDSYNPDNGIKTLASGETPAPYTSTITITASPTNWVAPPSPTWAAPSTGYGTDIPIPVYTPEPLWWPQGDYDKHYWGSF</sequence>
<keyword evidence="4 10" id="KW-0732">Signal</keyword>
<evidence type="ECO:0000256" key="5">
    <source>
        <dbReference type="ARBA" id="ARBA00022801"/>
    </source>
</evidence>
<evidence type="ECO:0000256" key="6">
    <source>
        <dbReference type="ARBA" id="ARBA00023180"/>
    </source>
</evidence>
<dbReference type="SUPFAM" id="SSF51126">
    <property type="entry name" value="Pectin lyase-like"/>
    <property type="match status" value="1"/>
</dbReference>
<dbReference type="STRING" id="177199.A0A420XZ54"/>
<dbReference type="PANTHER" id="PTHR31736:SF18">
    <property type="entry name" value="PUTATIVE-RELATED"/>
    <property type="match status" value="1"/>
</dbReference>
<proteinExistence type="inferred from homology"/>
<evidence type="ECO:0000313" key="12">
    <source>
        <dbReference type="Proteomes" id="UP000275385"/>
    </source>
</evidence>
<dbReference type="Gene3D" id="2.160.20.10">
    <property type="entry name" value="Single-stranded right-handed beta-helix, Pectin lyase-like"/>
    <property type="match status" value="1"/>
</dbReference>